<evidence type="ECO:0000256" key="7">
    <source>
        <dbReference type="ARBA" id="ARBA00023136"/>
    </source>
</evidence>
<reference evidence="15 16" key="1">
    <citation type="journal article" date="2019" name="Sci. Data">
        <title>Hybrid genome assembly and annotation of Danionella translucida.</title>
        <authorList>
            <person name="Kadobianskyi M."/>
            <person name="Schulze L."/>
            <person name="Schuelke M."/>
            <person name="Judkewitz B."/>
        </authorList>
    </citation>
    <scope>NUCLEOTIDE SEQUENCE [LARGE SCALE GENOMIC DNA]</scope>
    <source>
        <strain evidence="15 16">Bolton</strain>
    </source>
</reference>
<dbReference type="SUPFAM" id="SSF49265">
    <property type="entry name" value="Fibronectin type III"/>
    <property type="match status" value="1"/>
</dbReference>
<dbReference type="SUPFAM" id="SSF48726">
    <property type="entry name" value="Immunoglobulin"/>
    <property type="match status" value="1"/>
</dbReference>
<feature type="signal peptide" evidence="13">
    <location>
        <begin position="1"/>
        <end position="23"/>
    </location>
</feature>
<comment type="subcellular location">
    <subcellularLocation>
        <location evidence="1">Membrane</location>
        <topology evidence="1">Single-pass type I membrane protein</topology>
    </subcellularLocation>
</comment>
<accession>A0A553N3K3</accession>
<dbReference type="InterPro" id="IPR052672">
    <property type="entry name" value="Type1_Cytokine_Rcpt_Type2"/>
</dbReference>
<dbReference type="EMBL" id="SRMA01027087">
    <property type="protein sequence ID" value="TRY60010.1"/>
    <property type="molecule type" value="Genomic_DNA"/>
</dbReference>
<dbReference type="PANTHER" id="PTHR48423">
    <property type="entry name" value="INTERLEUKIN-27 RECEPTOR SUBUNIT ALPHA"/>
    <property type="match status" value="1"/>
</dbReference>
<dbReference type="InterPro" id="IPR036116">
    <property type="entry name" value="FN3_sf"/>
</dbReference>
<keyword evidence="9" id="KW-0325">Glycoprotein</keyword>
<evidence type="ECO:0000256" key="1">
    <source>
        <dbReference type="ARBA" id="ARBA00004479"/>
    </source>
</evidence>
<evidence type="ECO:0000259" key="14">
    <source>
        <dbReference type="PROSITE" id="PS50853"/>
    </source>
</evidence>
<dbReference type="OrthoDB" id="9887129at2759"/>
<feature type="domain" description="Fibronectin type-III" evidence="14">
    <location>
        <begin position="215"/>
        <end position="310"/>
    </location>
</feature>
<evidence type="ECO:0000256" key="9">
    <source>
        <dbReference type="ARBA" id="ARBA00023180"/>
    </source>
</evidence>
<keyword evidence="8" id="KW-0675">Receptor</keyword>
<evidence type="ECO:0000313" key="15">
    <source>
        <dbReference type="EMBL" id="TRY60010.1"/>
    </source>
</evidence>
<evidence type="ECO:0000256" key="8">
    <source>
        <dbReference type="ARBA" id="ARBA00023170"/>
    </source>
</evidence>
<gene>
    <name evidence="15" type="ORF">DNTS_034663</name>
</gene>
<sequence>MASVWLLLALWICDNSLIKVTEASSCANIHTPSTMVLAGSPLSVSCSIEKGCAQIKGKDFSVEWKINGQSVPRNFTHQESTWTYSVFIPNLQNTVSEILCYMCVNDNGCQIVDGVTVKTGLPNGRLDTWLKLKDQEAELHWKPSPQFKANGWNLSYIVESKVPKVTLCETRESFCYFNITKQSKKIYLRARNAVGSSSDNEIPVRLYRKSGLNNLLANFQANPQSETSLFVEWERDEFSNVTEYVLEWRELCEGDAAPLFFTIIKKDEINTTLSGLRPYKPYSISMYPKYAKGIGHPTTLLAYSREKAPSMAPELKIEESHHSHVKIHWDEIPLEQRNGIIQGYTVFFWHEMDEIQDGIEMVLFIIPASVGFSILIIIIVFTCFGKHKRVKMCLWPIIPDPANSSIKRLATSDSLQAMPPFTEDKDHVLVYLSHFSLLDPSEKEPFKGGCLKENQWTLDASPVDGHCSETSQCFDSEKDIPSIPYATVVFSSPYQSNSSSPPAYTRSESTQPLLGADEPTSPPAYENVPVISGVSSPFSAFPPGNTQSEESQELWEEFPMLRSLEIREADTM</sequence>
<keyword evidence="10" id="KW-0393">Immunoglobulin domain</keyword>
<evidence type="ECO:0000313" key="16">
    <source>
        <dbReference type="Proteomes" id="UP000316079"/>
    </source>
</evidence>
<protein>
    <recommendedName>
        <fullName evidence="14">Fibronectin type-III domain-containing protein</fullName>
    </recommendedName>
</protein>
<dbReference type="Pfam" id="PF00041">
    <property type="entry name" value="fn3"/>
    <property type="match status" value="1"/>
</dbReference>
<keyword evidence="7 12" id="KW-0472">Membrane</keyword>
<dbReference type="InterPro" id="IPR010457">
    <property type="entry name" value="IgC2-like_lig-bd"/>
</dbReference>
<dbReference type="InterPro" id="IPR003961">
    <property type="entry name" value="FN3_dom"/>
</dbReference>
<keyword evidence="16" id="KW-1185">Reference proteome</keyword>
<dbReference type="Proteomes" id="UP000316079">
    <property type="component" value="Unassembled WGS sequence"/>
</dbReference>
<name>A0A553N3K3_9TELE</name>
<dbReference type="Pfam" id="PF06328">
    <property type="entry name" value="Lep_receptor_Ig"/>
    <property type="match status" value="1"/>
</dbReference>
<feature type="transmembrane region" description="Helical" evidence="12">
    <location>
        <begin position="361"/>
        <end position="384"/>
    </location>
</feature>
<dbReference type="InterPro" id="IPR013783">
    <property type="entry name" value="Ig-like_fold"/>
</dbReference>
<dbReference type="InterPro" id="IPR036179">
    <property type="entry name" value="Ig-like_dom_sf"/>
</dbReference>
<proteinExistence type="inferred from homology"/>
<keyword evidence="4 13" id="KW-0732">Signal</keyword>
<feature type="region of interest" description="Disordered" evidence="11">
    <location>
        <begin position="494"/>
        <end position="529"/>
    </location>
</feature>
<dbReference type="PANTHER" id="PTHR48423:SF1">
    <property type="entry name" value="INTERLEUKIN-27 RECEPTOR SUBUNIT ALPHA"/>
    <property type="match status" value="1"/>
</dbReference>
<evidence type="ECO:0000256" key="11">
    <source>
        <dbReference type="SAM" id="MobiDB-lite"/>
    </source>
</evidence>
<organism evidence="15 16">
    <name type="scientific">Danionella cerebrum</name>
    <dbReference type="NCBI Taxonomy" id="2873325"/>
    <lineage>
        <taxon>Eukaryota</taxon>
        <taxon>Metazoa</taxon>
        <taxon>Chordata</taxon>
        <taxon>Craniata</taxon>
        <taxon>Vertebrata</taxon>
        <taxon>Euteleostomi</taxon>
        <taxon>Actinopterygii</taxon>
        <taxon>Neopterygii</taxon>
        <taxon>Teleostei</taxon>
        <taxon>Ostariophysi</taxon>
        <taxon>Cypriniformes</taxon>
        <taxon>Danionidae</taxon>
        <taxon>Danioninae</taxon>
        <taxon>Danionella</taxon>
    </lineage>
</organism>
<evidence type="ECO:0000256" key="6">
    <source>
        <dbReference type="ARBA" id="ARBA00022989"/>
    </source>
</evidence>
<evidence type="ECO:0000256" key="2">
    <source>
        <dbReference type="ARBA" id="ARBA00008921"/>
    </source>
</evidence>
<dbReference type="STRING" id="623744.A0A553N3K3"/>
<dbReference type="AlphaFoldDB" id="A0A553N3K3"/>
<feature type="chain" id="PRO_5021823607" description="Fibronectin type-III domain-containing protein" evidence="13">
    <location>
        <begin position="24"/>
        <end position="572"/>
    </location>
</feature>
<dbReference type="Gene3D" id="2.60.40.10">
    <property type="entry name" value="Immunoglobulins"/>
    <property type="match status" value="3"/>
</dbReference>
<keyword evidence="5" id="KW-0677">Repeat</keyword>
<evidence type="ECO:0000256" key="13">
    <source>
        <dbReference type="SAM" id="SignalP"/>
    </source>
</evidence>
<comment type="similarity">
    <text evidence="2">Belongs to the type I cytokine receptor family. Type 2 subfamily.</text>
</comment>
<dbReference type="CDD" id="cd00063">
    <property type="entry name" value="FN3"/>
    <property type="match status" value="1"/>
</dbReference>
<keyword evidence="3 12" id="KW-0812">Transmembrane</keyword>
<evidence type="ECO:0000256" key="10">
    <source>
        <dbReference type="ARBA" id="ARBA00023319"/>
    </source>
</evidence>
<dbReference type="PROSITE" id="PS50853">
    <property type="entry name" value="FN3"/>
    <property type="match status" value="1"/>
</dbReference>
<keyword evidence="6 12" id="KW-1133">Transmembrane helix</keyword>
<evidence type="ECO:0000256" key="4">
    <source>
        <dbReference type="ARBA" id="ARBA00022729"/>
    </source>
</evidence>
<evidence type="ECO:0000256" key="3">
    <source>
        <dbReference type="ARBA" id="ARBA00022692"/>
    </source>
</evidence>
<evidence type="ECO:0000256" key="12">
    <source>
        <dbReference type="SAM" id="Phobius"/>
    </source>
</evidence>
<evidence type="ECO:0000256" key="5">
    <source>
        <dbReference type="ARBA" id="ARBA00022737"/>
    </source>
</evidence>
<comment type="caution">
    <text evidence="15">The sequence shown here is derived from an EMBL/GenBank/DDBJ whole genome shotgun (WGS) entry which is preliminary data.</text>
</comment>
<dbReference type="GO" id="GO:0005886">
    <property type="term" value="C:plasma membrane"/>
    <property type="evidence" value="ECO:0007669"/>
    <property type="project" value="UniProtKB-ARBA"/>
</dbReference>